<dbReference type="RefSeq" id="WP_232876934.1">
    <property type="nucleotide sequence ID" value="NZ_JAJSOJ010000016.1"/>
</dbReference>
<comment type="caution">
    <text evidence="2">The sequence shown here is derived from an EMBL/GenBank/DDBJ whole genome shotgun (WGS) entry which is preliminary data.</text>
</comment>
<evidence type="ECO:0000313" key="3">
    <source>
        <dbReference type="Proteomes" id="UP001521074"/>
    </source>
</evidence>
<evidence type="ECO:0000313" key="2">
    <source>
        <dbReference type="EMBL" id="MCE0743360.1"/>
    </source>
</evidence>
<protein>
    <recommendedName>
        <fullName evidence="4">HTH cro/C1-type domain-containing protein</fullName>
    </recommendedName>
</protein>
<dbReference type="Proteomes" id="UP001521074">
    <property type="component" value="Unassembled WGS sequence"/>
</dbReference>
<evidence type="ECO:0008006" key="4">
    <source>
        <dbReference type="Google" id="ProtNLM"/>
    </source>
</evidence>
<accession>A0ABS8VWA7</accession>
<name>A0ABS8VWA7_9PROT</name>
<organism evidence="2 3">
    <name type="scientific">Acetobacter sicerae</name>
    <dbReference type="NCBI Taxonomy" id="85325"/>
    <lineage>
        <taxon>Bacteria</taxon>
        <taxon>Pseudomonadati</taxon>
        <taxon>Pseudomonadota</taxon>
        <taxon>Alphaproteobacteria</taxon>
        <taxon>Acetobacterales</taxon>
        <taxon>Acetobacteraceae</taxon>
        <taxon>Acetobacter</taxon>
    </lineage>
</organism>
<proteinExistence type="predicted"/>
<sequence length="128" mass="13799">MSYRLKIDPKSRKASRFIATVQREIQNAYVASGKKKIDIARILGVDKSDVHRRLKESSNLTARSIGEMAYALDVDIKFCMVPSKDRARESNAAPAAPAAPAVSNASSPVVPDEMRGPASPMITVIAAS</sequence>
<gene>
    <name evidence="2" type="ORF">LWC05_05570</name>
</gene>
<reference evidence="2 3" key="1">
    <citation type="submission" date="2021-12" db="EMBL/GenBank/DDBJ databases">
        <title>Genome sequence of Acetobacter sicerae DmPark20a_162.</title>
        <authorList>
            <person name="Chaston J.M."/>
        </authorList>
    </citation>
    <scope>NUCLEOTIDE SEQUENCE [LARGE SCALE GENOMIC DNA]</scope>
    <source>
        <strain evidence="2 3">DmPark20a_162</strain>
    </source>
</reference>
<dbReference type="EMBL" id="JAJSOJ010000016">
    <property type="protein sequence ID" value="MCE0743360.1"/>
    <property type="molecule type" value="Genomic_DNA"/>
</dbReference>
<keyword evidence="3" id="KW-1185">Reference proteome</keyword>
<evidence type="ECO:0000256" key="1">
    <source>
        <dbReference type="SAM" id="MobiDB-lite"/>
    </source>
</evidence>
<feature type="region of interest" description="Disordered" evidence="1">
    <location>
        <begin position="87"/>
        <end position="121"/>
    </location>
</feature>
<feature type="compositionally biased region" description="Low complexity" evidence="1">
    <location>
        <begin position="90"/>
        <end position="111"/>
    </location>
</feature>